<dbReference type="Proteomes" id="UP001457898">
    <property type="component" value="Unassembled WGS sequence"/>
</dbReference>
<dbReference type="PIRSF" id="PIRSF000398">
    <property type="entry name" value="M_m6A_EcoRV"/>
    <property type="match status" value="1"/>
</dbReference>
<evidence type="ECO:0000256" key="6">
    <source>
        <dbReference type="ARBA" id="ARBA00047942"/>
    </source>
</evidence>
<dbReference type="SUPFAM" id="SSF53335">
    <property type="entry name" value="S-adenosyl-L-methionine-dependent methyltransferases"/>
    <property type="match status" value="1"/>
</dbReference>
<dbReference type="EC" id="2.1.1.72" evidence="2"/>
<gene>
    <name evidence="7" type="ORF">WMO65_19155</name>
</gene>
<evidence type="ECO:0000256" key="2">
    <source>
        <dbReference type="ARBA" id="ARBA00011900"/>
    </source>
</evidence>
<dbReference type="GO" id="GO:0032259">
    <property type="term" value="P:methylation"/>
    <property type="evidence" value="ECO:0007669"/>
    <property type="project" value="UniProtKB-KW"/>
</dbReference>
<comment type="catalytic activity">
    <reaction evidence="6">
        <text>a 2'-deoxyadenosine in DNA + S-adenosyl-L-methionine = an N(6)-methyl-2'-deoxyadenosine in DNA + S-adenosyl-L-homocysteine + H(+)</text>
        <dbReference type="Rhea" id="RHEA:15197"/>
        <dbReference type="Rhea" id="RHEA-COMP:12418"/>
        <dbReference type="Rhea" id="RHEA-COMP:12419"/>
        <dbReference type="ChEBI" id="CHEBI:15378"/>
        <dbReference type="ChEBI" id="CHEBI:57856"/>
        <dbReference type="ChEBI" id="CHEBI:59789"/>
        <dbReference type="ChEBI" id="CHEBI:90615"/>
        <dbReference type="ChEBI" id="CHEBI:90616"/>
        <dbReference type="EC" id="2.1.1.72"/>
    </reaction>
</comment>
<name>A0ABV1DRT9_9FIRM</name>
<evidence type="ECO:0000256" key="4">
    <source>
        <dbReference type="ARBA" id="ARBA00022679"/>
    </source>
</evidence>
<evidence type="ECO:0000313" key="7">
    <source>
        <dbReference type="EMBL" id="MEQ2433114.1"/>
    </source>
</evidence>
<dbReference type="RefSeq" id="WP_349064601.1">
    <property type="nucleotide sequence ID" value="NZ_JBBMFP010000020.1"/>
</dbReference>
<proteinExistence type="inferred from homology"/>
<protein>
    <recommendedName>
        <fullName evidence="2">site-specific DNA-methyltransferase (adenine-specific)</fullName>
        <ecNumber evidence="2">2.1.1.72</ecNumber>
    </recommendedName>
</protein>
<dbReference type="Gene3D" id="3.40.50.150">
    <property type="entry name" value="Vaccinia Virus protein VP39"/>
    <property type="match status" value="1"/>
</dbReference>
<dbReference type="Pfam" id="PF02086">
    <property type="entry name" value="MethyltransfD12"/>
    <property type="match status" value="1"/>
</dbReference>
<keyword evidence="3 7" id="KW-0489">Methyltransferase</keyword>
<evidence type="ECO:0000256" key="3">
    <source>
        <dbReference type="ARBA" id="ARBA00022603"/>
    </source>
</evidence>
<dbReference type="InterPro" id="IPR012263">
    <property type="entry name" value="M_m6A_EcoRV"/>
</dbReference>
<keyword evidence="4" id="KW-0808">Transferase</keyword>
<dbReference type="EMBL" id="JBBMFP010000020">
    <property type="protein sequence ID" value="MEQ2433114.1"/>
    <property type="molecule type" value="Genomic_DNA"/>
</dbReference>
<comment type="similarity">
    <text evidence="1">Belongs to the N(4)/N(6)-methyltransferase family.</text>
</comment>
<dbReference type="InterPro" id="IPR012327">
    <property type="entry name" value="MeTrfase_D12"/>
</dbReference>
<keyword evidence="5" id="KW-0949">S-adenosyl-L-methionine</keyword>
<accession>A0ABV1DRT9</accession>
<evidence type="ECO:0000256" key="5">
    <source>
        <dbReference type="ARBA" id="ARBA00022691"/>
    </source>
</evidence>
<sequence>MNSFIKWVGGKRLLRKRILNEFPQELTCYVEIFGGAAWVLFAKEKHTEVEVYNDINHNLVNLFRCVKYHADALYEELEWILVSREQFEEAKENVNNPNLTDIQRAACFFLLVKCSFGAKMQDFSGKRVSVSSTVENLDIFKKRLKSTIIEQLDFEKLIALYDRKGTLFYADPPYYKAEGYYAESFSVSDHIRLKECLDKVRGKFIVTYNDCSFVRELYQDYRIIPIERQSNITASTVSQNYKEIIIKNFD</sequence>
<dbReference type="PRINTS" id="PR00505">
    <property type="entry name" value="D12N6MTFRASE"/>
</dbReference>
<comment type="caution">
    <text evidence="7">The sequence shown here is derived from an EMBL/GenBank/DDBJ whole genome shotgun (WGS) entry which is preliminary data.</text>
</comment>
<dbReference type="GO" id="GO:0008168">
    <property type="term" value="F:methyltransferase activity"/>
    <property type="evidence" value="ECO:0007669"/>
    <property type="project" value="UniProtKB-KW"/>
</dbReference>
<dbReference type="PANTHER" id="PTHR30481">
    <property type="entry name" value="DNA ADENINE METHYLASE"/>
    <property type="match status" value="1"/>
</dbReference>
<dbReference type="InterPro" id="IPR029063">
    <property type="entry name" value="SAM-dependent_MTases_sf"/>
</dbReference>
<evidence type="ECO:0000313" key="8">
    <source>
        <dbReference type="Proteomes" id="UP001457898"/>
    </source>
</evidence>
<reference evidence="7 8" key="1">
    <citation type="submission" date="2024-03" db="EMBL/GenBank/DDBJ databases">
        <title>Human intestinal bacterial collection.</title>
        <authorList>
            <person name="Pauvert C."/>
            <person name="Hitch T.C.A."/>
            <person name="Clavel T."/>
        </authorList>
    </citation>
    <scope>NUCLEOTIDE SEQUENCE [LARGE SCALE GENOMIC DNA]</scope>
    <source>
        <strain evidence="7 8">CLA-SR-H028</strain>
    </source>
</reference>
<dbReference type="PANTHER" id="PTHR30481:SF4">
    <property type="entry name" value="SITE-SPECIFIC DNA-METHYLTRANSFERASE (ADENINE-SPECIFIC)"/>
    <property type="match status" value="1"/>
</dbReference>
<dbReference type="InterPro" id="IPR023095">
    <property type="entry name" value="Ade_MeTrfase_dom_2"/>
</dbReference>
<evidence type="ECO:0000256" key="1">
    <source>
        <dbReference type="ARBA" id="ARBA00006594"/>
    </source>
</evidence>
<keyword evidence="8" id="KW-1185">Reference proteome</keyword>
<dbReference type="Gene3D" id="1.10.1020.10">
    <property type="entry name" value="Adenine-specific Methyltransferase, Domain 2"/>
    <property type="match status" value="1"/>
</dbReference>
<organism evidence="7 8">
    <name type="scientific">Blautia caccae</name>
    <dbReference type="NCBI Taxonomy" id="3133175"/>
    <lineage>
        <taxon>Bacteria</taxon>
        <taxon>Bacillati</taxon>
        <taxon>Bacillota</taxon>
        <taxon>Clostridia</taxon>
        <taxon>Lachnospirales</taxon>
        <taxon>Lachnospiraceae</taxon>
        <taxon>Blautia</taxon>
    </lineage>
</organism>